<dbReference type="AlphaFoldDB" id="A0ABD6BBH6"/>
<dbReference type="RefSeq" id="WP_390284014.1">
    <property type="nucleotide sequence ID" value="NZ_JBHUDI010000001.1"/>
</dbReference>
<gene>
    <name evidence="2" type="ORF">ACFR99_02420</name>
</gene>
<reference evidence="2 3" key="1">
    <citation type="journal article" date="2019" name="Int. J. Syst. Evol. Microbiol.">
        <title>The Global Catalogue of Microorganisms (GCM) 10K type strain sequencing project: providing services to taxonomists for standard genome sequencing and annotation.</title>
        <authorList>
            <consortium name="The Broad Institute Genomics Platform"/>
            <consortium name="The Broad Institute Genome Sequencing Center for Infectious Disease"/>
            <person name="Wu L."/>
            <person name="Ma J."/>
        </authorList>
    </citation>
    <scope>NUCLEOTIDE SEQUENCE [LARGE SCALE GENOMIC DNA]</scope>
    <source>
        <strain evidence="2 3">CGMCC 1.12230</strain>
    </source>
</reference>
<dbReference type="Gene3D" id="1.10.10.10">
    <property type="entry name" value="Winged helix-like DNA-binding domain superfamily/Winged helix DNA-binding domain"/>
    <property type="match status" value="1"/>
</dbReference>
<proteinExistence type="predicted"/>
<dbReference type="InterPro" id="IPR055768">
    <property type="entry name" value="DUF7344"/>
</dbReference>
<comment type="caution">
    <text evidence="2">The sequence shown here is derived from an EMBL/GenBank/DDBJ whole genome shotgun (WGS) entry which is preliminary data.</text>
</comment>
<organism evidence="2 3">
    <name type="scientific">Haloarchaeobius amylolyticus</name>
    <dbReference type="NCBI Taxonomy" id="1198296"/>
    <lineage>
        <taxon>Archaea</taxon>
        <taxon>Methanobacteriati</taxon>
        <taxon>Methanobacteriota</taxon>
        <taxon>Stenosarchaea group</taxon>
        <taxon>Halobacteria</taxon>
        <taxon>Halobacteriales</taxon>
        <taxon>Halorubellaceae</taxon>
        <taxon>Haloarchaeobius</taxon>
    </lineage>
</organism>
<evidence type="ECO:0000259" key="1">
    <source>
        <dbReference type="Pfam" id="PF24035"/>
    </source>
</evidence>
<dbReference type="Proteomes" id="UP001597076">
    <property type="component" value="Unassembled WGS sequence"/>
</dbReference>
<name>A0ABD6BBH6_9EURY</name>
<keyword evidence="3" id="KW-1185">Reference proteome</keyword>
<sequence>MVSSPSRTQADATRRWDRVFAVLSAEPRRRIVDELIDVPAGESIPLPEAVADRSASSAADRVRVQLCHHHLPLLEAEGVVHWESDPLRAYRGPDFEQVSVVLESLHANATEIPDRLVIGCDSLEQERAGDHSEPGGNE</sequence>
<protein>
    <recommendedName>
        <fullName evidence="1">DUF7344 domain-containing protein</fullName>
    </recommendedName>
</protein>
<dbReference type="EMBL" id="JBHUDI010000001">
    <property type="protein sequence ID" value="MFD1562424.1"/>
    <property type="molecule type" value="Genomic_DNA"/>
</dbReference>
<feature type="domain" description="DUF7344" evidence="1">
    <location>
        <begin position="20"/>
        <end position="85"/>
    </location>
</feature>
<evidence type="ECO:0000313" key="2">
    <source>
        <dbReference type="EMBL" id="MFD1562424.1"/>
    </source>
</evidence>
<dbReference type="Pfam" id="PF24035">
    <property type="entry name" value="DUF7344"/>
    <property type="match status" value="1"/>
</dbReference>
<accession>A0ABD6BBH6</accession>
<dbReference type="InterPro" id="IPR036388">
    <property type="entry name" value="WH-like_DNA-bd_sf"/>
</dbReference>
<evidence type="ECO:0000313" key="3">
    <source>
        <dbReference type="Proteomes" id="UP001597076"/>
    </source>
</evidence>